<organism evidence="2 3">
    <name type="scientific">Neurospora tetraspora</name>
    <dbReference type="NCBI Taxonomy" id="94610"/>
    <lineage>
        <taxon>Eukaryota</taxon>
        <taxon>Fungi</taxon>
        <taxon>Dikarya</taxon>
        <taxon>Ascomycota</taxon>
        <taxon>Pezizomycotina</taxon>
        <taxon>Sordariomycetes</taxon>
        <taxon>Sordariomycetidae</taxon>
        <taxon>Sordariales</taxon>
        <taxon>Sordariaceae</taxon>
        <taxon>Neurospora</taxon>
    </lineage>
</organism>
<feature type="region of interest" description="Disordered" evidence="1">
    <location>
        <begin position="228"/>
        <end position="256"/>
    </location>
</feature>
<gene>
    <name evidence="2" type="ORF">B0H65DRAFT_446609</name>
</gene>
<dbReference type="GeneID" id="87862957"/>
<dbReference type="EMBL" id="JAUEPP010000009">
    <property type="protein sequence ID" value="KAK3334917.1"/>
    <property type="molecule type" value="Genomic_DNA"/>
</dbReference>
<keyword evidence="3" id="KW-1185">Reference proteome</keyword>
<reference evidence="2" key="1">
    <citation type="journal article" date="2023" name="Mol. Phylogenet. Evol.">
        <title>Genome-scale phylogeny and comparative genomics of the fungal order Sordariales.</title>
        <authorList>
            <person name="Hensen N."/>
            <person name="Bonometti L."/>
            <person name="Westerberg I."/>
            <person name="Brannstrom I.O."/>
            <person name="Guillou S."/>
            <person name="Cros-Aarteil S."/>
            <person name="Calhoun S."/>
            <person name="Haridas S."/>
            <person name="Kuo A."/>
            <person name="Mondo S."/>
            <person name="Pangilinan J."/>
            <person name="Riley R."/>
            <person name="LaButti K."/>
            <person name="Andreopoulos B."/>
            <person name="Lipzen A."/>
            <person name="Chen C."/>
            <person name="Yan M."/>
            <person name="Daum C."/>
            <person name="Ng V."/>
            <person name="Clum A."/>
            <person name="Steindorff A."/>
            <person name="Ohm R.A."/>
            <person name="Martin F."/>
            <person name="Silar P."/>
            <person name="Natvig D.O."/>
            <person name="Lalanne C."/>
            <person name="Gautier V."/>
            <person name="Ament-Velasquez S.L."/>
            <person name="Kruys A."/>
            <person name="Hutchinson M.I."/>
            <person name="Powell A.J."/>
            <person name="Barry K."/>
            <person name="Miller A.N."/>
            <person name="Grigoriev I.V."/>
            <person name="Debuchy R."/>
            <person name="Gladieux P."/>
            <person name="Hiltunen Thoren M."/>
            <person name="Johannesson H."/>
        </authorList>
    </citation>
    <scope>NUCLEOTIDE SEQUENCE</scope>
    <source>
        <strain evidence="2">CBS 560.94</strain>
    </source>
</reference>
<proteinExistence type="predicted"/>
<dbReference type="AlphaFoldDB" id="A0AAE0J1P6"/>
<feature type="compositionally biased region" description="Basic and acidic residues" evidence="1">
    <location>
        <begin position="237"/>
        <end position="256"/>
    </location>
</feature>
<sequence>MSSFPQPSMRTDLRKLYRRIDRRFSALNSFFELKPSSSTDMENHKWKHEWEECKRLSTRFDKWATTYKPWRAGQEYDTKRMMGKKMELLALYNKLYDATTNLCIGTKYPTFSIDSWWTVAKLTSMSWKDDFADSSSEDEPNSQSDDDSDSSSDDDKKKQRLPLKATPQPVRTEDAIKKQYVQLLLKIAHQVYECEKFQFGLEDFGPGLYTAPNDGKDEDPNRVVYKTLCESEDEDENKDKDKEKSEDERERERREREAMTFKLFEIIRNKDVAAPPMLYWKRHLKKLVPDWEPIS</sequence>
<name>A0AAE0J1P6_9PEZI</name>
<feature type="region of interest" description="Disordered" evidence="1">
    <location>
        <begin position="130"/>
        <end position="170"/>
    </location>
</feature>
<protein>
    <submittedName>
        <fullName evidence="2">Uncharacterized protein</fullName>
    </submittedName>
</protein>
<evidence type="ECO:0000313" key="3">
    <source>
        <dbReference type="Proteomes" id="UP001278500"/>
    </source>
</evidence>
<evidence type="ECO:0000256" key="1">
    <source>
        <dbReference type="SAM" id="MobiDB-lite"/>
    </source>
</evidence>
<reference evidence="2" key="2">
    <citation type="submission" date="2023-06" db="EMBL/GenBank/DDBJ databases">
        <authorList>
            <consortium name="Lawrence Berkeley National Laboratory"/>
            <person name="Haridas S."/>
            <person name="Hensen N."/>
            <person name="Bonometti L."/>
            <person name="Westerberg I."/>
            <person name="Brannstrom I.O."/>
            <person name="Guillou S."/>
            <person name="Cros-Aarteil S."/>
            <person name="Calhoun S."/>
            <person name="Kuo A."/>
            <person name="Mondo S."/>
            <person name="Pangilinan J."/>
            <person name="Riley R."/>
            <person name="Labutti K."/>
            <person name="Andreopoulos B."/>
            <person name="Lipzen A."/>
            <person name="Chen C."/>
            <person name="Yanf M."/>
            <person name="Daum C."/>
            <person name="Ng V."/>
            <person name="Clum A."/>
            <person name="Steindorff A."/>
            <person name="Ohm R."/>
            <person name="Martin F."/>
            <person name="Silar P."/>
            <person name="Natvig D."/>
            <person name="Lalanne C."/>
            <person name="Gautier V."/>
            <person name="Ament-Velasquez S.L."/>
            <person name="Kruys A."/>
            <person name="Hutchinson M.I."/>
            <person name="Powell A.J."/>
            <person name="Barry K."/>
            <person name="Miller A.N."/>
            <person name="Grigoriev I.V."/>
            <person name="Debuchy R."/>
            <person name="Gladieux P."/>
            <person name="Thoren M.H."/>
            <person name="Johannesson H."/>
        </authorList>
    </citation>
    <scope>NUCLEOTIDE SEQUENCE</scope>
    <source>
        <strain evidence="2">CBS 560.94</strain>
    </source>
</reference>
<accession>A0AAE0J1P6</accession>
<comment type="caution">
    <text evidence="2">The sequence shown here is derived from an EMBL/GenBank/DDBJ whole genome shotgun (WGS) entry which is preliminary data.</text>
</comment>
<feature type="compositionally biased region" description="Acidic residues" evidence="1">
    <location>
        <begin position="135"/>
        <end position="152"/>
    </location>
</feature>
<dbReference type="Proteomes" id="UP001278500">
    <property type="component" value="Unassembled WGS sequence"/>
</dbReference>
<evidence type="ECO:0000313" key="2">
    <source>
        <dbReference type="EMBL" id="KAK3334917.1"/>
    </source>
</evidence>
<dbReference type="RefSeq" id="XP_062677083.1">
    <property type="nucleotide sequence ID" value="XM_062825803.1"/>
</dbReference>